<evidence type="ECO:0000256" key="4">
    <source>
        <dbReference type="ARBA" id="ARBA00022692"/>
    </source>
</evidence>
<reference evidence="10 11" key="2">
    <citation type="submission" date="2018-01" db="EMBL/GenBank/DDBJ databases">
        <title>Genomic study of Klebsiella pneumoniae.</title>
        <authorList>
            <person name="Yang Y."/>
            <person name="Bicalho R."/>
        </authorList>
    </citation>
    <scope>NUCLEOTIDE SEQUENCE [LARGE SCALE GENOMIC DNA]</scope>
    <source>
        <strain evidence="10 11">A2</strain>
    </source>
</reference>
<dbReference type="InterPro" id="IPR000015">
    <property type="entry name" value="Fimb_usher"/>
</dbReference>
<keyword evidence="6" id="KW-0472">Membrane</keyword>
<evidence type="ECO:0000256" key="5">
    <source>
        <dbReference type="ARBA" id="ARBA00022729"/>
    </source>
</evidence>
<sequence length="263" mass="29290">MKQRSICPGRLSTAIAVALCCFPPFSSGQENPGTIYQFNDGFIVGSREKVDLSRFSTSAISEGVYSLDVYTNGEWKGRYDLKITAGKDGKMGVCYTKAMLMQYGISPEKLNPQLSEKEGFCGLLQEWRHEDNVKDTLIQSSLRLDIAVPQIYEDQRLKNFVSPQFWDKGVAALNLGWMANAWNSHISSANGSDNSSAYLGVNAGLSWDGWLLKHIGNLNWQQQQGKAHWNSNQTYLQRPIPQINSIVSGGQIFTNGEFFDTIG</sequence>
<comment type="similarity">
    <text evidence="2">Belongs to the fimbrial export usher family.</text>
</comment>
<keyword evidence="7" id="KW-0998">Cell outer membrane</keyword>
<organism evidence="10 11">
    <name type="scientific">Klebsiella michiganensis</name>
    <dbReference type="NCBI Taxonomy" id="1134687"/>
    <lineage>
        <taxon>Bacteria</taxon>
        <taxon>Pseudomonadati</taxon>
        <taxon>Pseudomonadota</taxon>
        <taxon>Gammaproteobacteria</taxon>
        <taxon>Enterobacterales</taxon>
        <taxon>Enterobacteriaceae</taxon>
        <taxon>Klebsiella/Raoultella group</taxon>
        <taxon>Klebsiella</taxon>
    </lineage>
</organism>
<dbReference type="SUPFAM" id="SSF141729">
    <property type="entry name" value="FimD N-terminal domain-like"/>
    <property type="match status" value="1"/>
</dbReference>
<dbReference type="Gene3D" id="3.10.20.410">
    <property type="match status" value="1"/>
</dbReference>
<feature type="signal peptide" evidence="8">
    <location>
        <begin position="1"/>
        <end position="28"/>
    </location>
</feature>
<dbReference type="EMBL" id="PIET01001792">
    <property type="protein sequence ID" value="PLM48393.1"/>
    <property type="molecule type" value="Genomic_DNA"/>
</dbReference>
<evidence type="ECO:0000313" key="10">
    <source>
        <dbReference type="EMBL" id="PLM48393.1"/>
    </source>
</evidence>
<evidence type="ECO:0000256" key="8">
    <source>
        <dbReference type="SAM" id="SignalP"/>
    </source>
</evidence>
<evidence type="ECO:0000256" key="3">
    <source>
        <dbReference type="ARBA" id="ARBA00022448"/>
    </source>
</evidence>
<name>A0A2J4YC79_9ENTR</name>
<evidence type="ECO:0000313" key="11">
    <source>
        <dbReference type="Proteomes" id="UP000234661"/>
    </source>
</evidence>
<evidence type="ECO:0000259" key="9">
    <source>
        <dbReference type="Pfam" id="PF13954"/>
    </source>
</evidence>
<dbReference type="InterPro" id="IPR037224">
    <property type="entry name" value="PapC_N_sf"/>
</dbReference>
<keyword evidence="4" id="KW-0812">Transmembrane</keyword>
<feature type="chain" id="PRO_5014324381" evidence="8">
    <location>
        <begin position="29"/>
        <end position="263"/>
    </location>
</feature>
<proteinExistence type="inferred from homology"/>
<feature type="domain" description="PapC N-terminal" evidence="9">
    <location>
        <begin position="37"/>
        <end position="181"/>
    </location>
</feature>
<dbReference type="PANTHER" id="PTHR30451">
    <property type="entry name" value="OUTER MEMBRANE USHER PROTEIN"/>
    <property type="match status" value="1"/>
</dbReference>
<feature type="non-terminal residue" evidence="10">
    <location>
        <position position="263"/>
    </location>
</feature>
<evidence type="ECO:0000256" key="6">
    <source>
        <dbReference type="ARBA" id="ARBA00023136"/>
    </source>
</evidence>
<keyword evidence="3" id="KW-0813">Transport</keyword>
<comment type="subcellular location">
    <subcellularLocation>
        <location evidence="1">Cell outer membrane</location>
        <topology evidence="1">Multi-pass membrane protein</topology>
    </subcellularLocation>
</comment>
<gene>
    <name evidence="10" type="ORF">CWM85_34445</name>
</gene>
<dbReference type="GO" id="GO:0009297">
    <property type="term" value="P:pilus assembly"/>
    <property type="evidence" value="ECO:0007669"/>
    <property type="project" value="InterPro"/>
</dbReference>
<dbReference type="PANTHER" id="PTHR30451:SF20">
    <property type="entry name" value="FIMBRIAE USHER"/>
    <property type="match status" value="1"/>
</dbReference>
<keyword evidence="5 8" id="KW-0732">Signal</keyword>
<dbReference type="GO" id="GO:0009279">
    <property type="term" value="C:cell outer membrane"/>
    <property type="evidence" value="ECO:0007669"/>
    <property type="project" value="UniProtKB-SubCell"/>
</dbReference>
<reference evidence="10 11" key="1">
    <citation type="submission" date="2017-11" db="EMBL/GenBank/DDBJ databases">
        <authorList>
            <person name="Han C.G."/>
        </authorList>
    </citation>
    <scope>NUCLEOTIDE SEQUENCE [LARGE SCALE GENOMIC DNA]</scope>
    <source>
        <strain evidence="10 11">A2</strain>
    </source>
</reference>
<dbReference type="Pfam" id="PF13954">
    <property type="entry name" value="PapC_N"/>
    <property type="match status" value="1"/>
</dbReference>
<dbReference type="GO" id="GO:0015473">
    <property type="term" value="F:fimbrial usher porin activity"/>
    <property type="evidence" value="ECO:0007669"/>
    <property type="project" value="InterPro"/>
</dbReference>
<dbReference type="Pfam" id="PF00577">
    <property type="entry name" value="Usher"/>
    <property type="match status" value="1"/>
</dbReference>
<evidence type="ECO:0000256" key="2">
    <source>
        <dbReference type="ARBA" id="ARBA00008064"/>
    </source>
</evidence>
<dbReference type="Proteomes" id="UP000234661">
    <property type="component" value="Unassembled WGS sequence"/>
</dbReference>
<comment type="caution">
    <text evidence="10">The sequence shown here is derived from an EMBL/GenBank/DDBJ whole genome shotgun (WGS) entry which is preliminary data.</text>
</comment>
<accession>A0A2J4YC79</accession>
<protein>
    <submittedName>
        <fullName evidence="10">Fimbrial biogenesis outer membrane usher protein</fullName>
    </submittedName>
</protein>
<dbReference type="AlphaFoldDB" id="A0A2J4YC79"/>
<dbReference type="InterPro" id="IPR025885">
    <property type="entry name" value="PapC_N"/>
</dbReference>
<evidence type="ECO:0000256" key="1">
    <source>
        <dbReference type="ARBA" id="ARBA00004571"/>
    </source>
</evidence>
<evidence type="ECO:0000256" key="7">
    <source>
        <dbReference type="ARBA" id="ARBA00023237"/>
    </source>
</evidence>